<dbReference type="RefSeq" id="WP_035344025.1">
    <property type="nucleotide sequence ID" value="NZ_BAUU01000014.1"/>
</dbReference>
<proteinExistence type="predicted"/>
<evidence type="ECO:0000259" key="1">
    <source>
        <dbReference type="Pfam" id="PF13524"/>
    </source>
</evidence>
<organism evidence="2 3">
    <name type="scientific">Halalkalibacter hemicellulosilyticusJCM 9152</name>
    <dbReference type="NCBI Taxonomy" id="1236971"/>
    <lineage>
        <taxon>Bacteria</taxon>
        <taxon>Bacillati</taxon>
        <taxon>Bacillota</taxon>
        <taxon>Bacilli</taxon>
        <taxon>Bacillales</taxon>
        <taxon>Bacillaceae</taxon>
        <taxon>Halalkalibacter</taxon>
    </lineage>
</organism>
<dbReference type="STRING" id="1236971.JCM9152_2364"/>
<dbReference type="AlphaFoldDB" id="W4QFU4"/>
<accession>W4QFU4</accession>
<protein>
    <submittedName>
        <fullName evidence="2">Spore maturation protein</fullName>
    </submittedName>
</protein>
<dbReference type="SUPFAM" id="SSF53756">
    <property type="entry name" value="UDP-Glycosyltransferase/glycogen phosphorylase"/>
    <property type="match status" value="1"/>
</dbReference>
<name>W4QFU4_9BACI</name>
<gene>
    <name evidence="2" type="ORF">JCM9152_2364</name>
</gene>
<evidence type="ECO:0000313" key="2">
    <source>
        <dbReference type="EMBL" id="GAE30931.1"/>
    </source>
</evidence>
<dbReference type="OrthoDB" id="110463at2"/>
<reference evidence="2" key="1">
    <citation type="journal article" date="2014" name="Genome Announc.">
        <title>Draft Genome Sequences of Three Alkaliphilic Bacillus Strains, Bacillus wakoensis JCM 9140T, Bacillus akibai JCM 9157T, and Bacillus hemicellulosilyticus JCM 9152T.</title>
        <authorList>
            <person name="Yuki M."/>
            <person name="Oshima K."/>
            <person name="Suda W."/>
            <person name="Oshida Y."/>
            <person name="Kitamura K."/>
            <person name="Iida T."/>
            <person name="Hattori M."/>
            <person name="Ohkuma M."/>
        </authorList>
    </citation>
    <scope>NUCLEOTIDE SEQUENCE [LARGE SCALE GENOMIC DNA]</scope>
    <source>
        <strain evidence="2">JCM 9152</strain>
    </source>
</reference>
<dbReference type="InterPro" id="IPR055259">
    <property type="entry name" value="YkvP/CgeB_Glyco_trans-like"/>
</dbReference>
<dbReference type="EMBL" id="BAUU01000014">
    <property type="protein sequence ID" value="GAE30931.1"/>
    <property type="molecule type" value="Genomic_DNA"/>
</dbReference>
<keyword evidence="3" id="KW-1185">Reference proteome</keyword>
<comment type="caution">
    <text evidence="2">The sequence shown here is derived from an EMBL/GenBank/DDBJ whole genome shotgun (WGS) entry which is preliminary data.</text>
</comment>
<feature type="domain" description="Spore protein YkvP/CgeB glycosyl transferase-like" evidence="1">
    <location>
        <begin position="162"/>
        <end position="318"/>
    </location>
</feature>
<dbReference type="Proteomes" id="UP000018895">
    <property type="component" value="Unassembled WGS sequence"/>
</dbReference>
<dbReference type="Pfam" id="PF13524">
    <property type="entry name" value="Glyco_trans_1_2"/>
    <property type="match status" value="1"/>
</dbReference>
<sequence>MRVIHITSGVDSLSNLDFNMSRAYENINKKATHKINIVSKEKESIQSLLAKVKKFKPDVIIIFRAPLPTAYLSAFKKLRIPIGRWVVDDPHRIDKHVLKCKPYDFVITQEKNCLSVYKKNNLRAIHGPLATNEQEYYPMKVSDKYVSDICFIGTPYKNRLAIIDSLADLLQEKNTIIIGPKWEQLKNYTTLKNSIMNQTLPPNEVAKYYNGAKIVLNLNRPINDVGLNKQKVNAITPNNRTFDIAACQAFQLTAYLEELEAYYKINDEIICFNHKEELREHILYYLEHSEERQHIAQKAYKRTLFNHTYTIRLESILDRLQSFIT</sequence>
<evidence type="ECO:0000313" key="3">
    <source>
        <dbReference type="Proteomes" id="UP000018895"/>
    </source>
</evidence>